<dbReference type="InterPro" id="IPR005784">
    <property type="entry name" value="D_amino_transT"/>
</dbReference>
<dbReference type="EC" id="2.6.1.21" evidence="4 12"/>
<organism evidence="13 14">
    <name type="scientific">Paenisporosarcina macmurdoensis</name>
    <dbReference type="NCBI Taxonomy" id="212659"/>
    <lineage>
        <taxon>Bacteria</taxon>
        <taxon>Bacillati</taxon>
        <taxon>Bacillota</taxon>
        <taxon>Bacilli</taxon>
        <taxon>Bacillales</taxon>
        <taxon>Caryophanaceae</taxon>
        <taxon>Paenisporosarcina</taxon>
    </lineage>
</organism>
<keyword evidence="8 11" id="KW-0663">Pyridoxal phosphate</keyword>
<evidence type="ECO:0000256" key="5">
    <source>
        <dbReference type="ARBA" id="ARBA00021779"/>
    </source>
</evidence>
<evidence type="ECO:0000313" key="13">
    <source>
        <dbReference type="EMBL" id="MFC6040789.1"/>
    </source>
</evidence>
<evidence type="ECO:0000256" key="6">
    <source>
        <dbReference type="ARBA" id="ARBA00022576"/>
    </source>
</evidence>
<dbReference type="SUPFAM" id="SSF56752">
    <property type="entry name" value="D-aminoacid aminotransferase-like PLP-dependent enzymes"/>
    <property type="match status" value="1"/>
</dbReference>
<evidence type="ECO:0000256" key="10">
    <source>
        <dbReference type="RuleBase" id="RU004106"/>
    </source>
</evidence>
<dbReference type="InterPro" id="IPR036038">
    <property type="entry name" value="Aminotransferase-like"/>
</dbReference>
<keyword evidence="14" id="KW-1185">Reference proteome</keyword>
<dbReference type="PANTHER" id="PTHR42743">
    <property type="entry name" value="AMINO-ACID AMINOTRANSFERASE"/>
    <property type="match status" value="1"/>
</dbReference>
<comment type="function">
    <text evidence="12">Acts on the D-isomers of alanine, leucine, aspartate, glutamate, aminobutyrate, norvaline and asparagine. The enzyme transfers an amino group from a substrate D-amino acid to the pyridoxal phosphate cofactor to form pyridoxamine and an alpha-keto acid in the first half-reaction.</text>
</comment>
<evidence type="ECO:0000256" key="7">
    <source>
        <dbReference type="ARBA" id="ARBA00022679"/>
    </source>
</evidence>
<dbReference type="Pfam" id="PF01063">
    <property type="entry name" value="Aminotran_4"/>
    <property type="match status" value="1"/>
</dbReference>
<comment type="similarity">
    <text evidence="2 10">Belongs to the class-IV pyridoxal-phosphate-dependent aminotransferase family.</text>
</comment>
<keyword evidence="7 13" id="KW-0808">Transferase</keyword>
<comment type="catalytic activity">
    <reaction evidence="9 12">
        <text>D-alanine + 2-oxoglutarate = D-glutamate + pyruvate</text>
        <dbReference type="Rhea" id="RHEA:15869"/>
        <dbReference type="ChEBI" id="CHEBI:15361"/>
        <dbReference type="ChEBI" id="CHEBI:16810"/>
        <dbReference type="ChEBI" id="CHEBI:29986"/>
        <dbReference type="ChEBI" id="CHEBI:57416"/>
        <dbReference type="EC" id="2.6.1.21"/>
    </reaction>
</comment>
<sequence>MILHNERFTERDDAFVDIEDRGYQFGDGVYEFIRVYDGICFEMDSHMQRLKLSALKIELPLPYALEKITRNLTRLVEKNGLMNGFIYVQITRGVSQRMHHFPGNTTSVLVAYTQLGERPLEKTTHGIQAILTEDIRWKRCDIKSLNLLANVLAKQQAKKHGCDEAIMHRGSTVSEGSSTNVYIVERNVIYTHPINNLILNGITRIGVLQMARENGLRVVEEAFTVNELLEADEVFVTSTAIEICPVIRIDQTLIGTGQPGLVTRALQQAFEHRIVFNSGTN</sequence>
<dbReference type="EMBL" id="JBHSRI010000025">
    <property type="protein sequence ID" value="MFC6040789.1"/>
    <property type="molecule type" value="Genomic_DNA"/>
</dbReference>
<dbReference type="CDD" id="cd01558">
    <property type="entry name" value="D-AAT_like"/>
    <property type="match status" value="1"/>
</dbReference>
<evidence type="ECO:0000256" key="11">
    <source>
        <dbReference type="RuleBase" id="RU004516"/>
    </source>
</evidence>
<evidence type="ECO:0000256" key="1">
    <source>
        <dbReference type="ARBA" id="ARBA00001933"/>
    </source>
</evidence>
<dbReference type="PROSITE" id="PS00770">
    <property type="entry name" value="AA_TRANSFER_CLASS_4"/>
    <property type="match status" value="1"/>
</dbReference>
<evidence type="ECO:0000256" key="3">
    <source>
        <dbReference type="ARBA" id="ARBA00011738"/>
    </source>
</evidence>
<dbReference type="InterPro" id="IPR043131">
    <property type="entry name" value="BCAT-like_N"/>
</dbReference>
<dbReference type="Gene3D" id="3.30.470.10">
    <property type="match status" value="1"/>
</dbReference>
<comment type="subunit">
    <text evidence="3">Homodimer.</text>
</comment>
<dbReference type="PANTHER" id="PTHR42743:SF10">
    <property type="entry name" value="D-ALANINE AMINOTRANSFERASE"/>
    <property type="match status" value="1"/>
</dbReference>
<protein>
    <recommendedName>
        <fullName evidence="5 12">D-alanine aminotransferase</fullName>
        <ecNumber evidence="4 12">2.6.1.21</ecNumber>
    </recommendedName>
</protein>
<evidence type="ECO:0000256" key="12">
    <source>
        <dbReference type="RuleBase" id="RU004520"/>
    </source>
</evidence>
<dbReference type="Proteomes" id="UP001596170">
    <property type="component" value="Unassembled WGS sequence"/>
</dbReference>
<evidence type="ECO:0000313" key="14">
    <source>
        <dbReference type="Proteomes" id="UP001596170"/>
    </source>
</evidence>
<evidence type="ECO:0000256" key="9">
    <source>
        <dbReference type="ARBA" id="ARBA00047911"/>
    </source>
</evidence>
<dbReference type="InterPro" id="IPR043132">
    <property type="entry name" value="BCAT-like_C"/>
</dbReference>
<evidence type="ECO:0000256" key="4">
    <source>
        <dbReference type="ARBA" id="ARBA00012874"/>
    </source>
</evidence>
<comment type="caution">
    <text evidence="13">The sequence shown here is derived from an EMBL/GenBank/DDBJ whole genome shotgun (WGS) entry which is preliminary data.</text>
</comment>
<keyword evidence="6 13" id="KW-0032">Aminotransferase</keyword>
<comment type="cofactor">
    <cofactor evidence="1 11">
        <name>pyridoxal 5'-phosphate</name>
        <dbReference type="ChEBI" id="CHEBI:597326"/>
    </cofactor>
</comment>
<evidence type="ECO:0000256" key="8">
    <source>
        <dbReference type="ARBA" id="ARBA00022898"/>
    </source>
</evidence>
<evidence type="ECO:0000256" key="2">
    <source>
        <dbReference type="ARBA" id="ARBA00009320"/>
    </source>
</evidence>
<dbReference type="GO" id="GO:0047810">
    <property type="term" value="F:D-alanine-2-oxoglutarate aminotransferase activity"/>
    <property type="evidence" value="ECO:0007669"/>
    <property type="project" value="UniProtKB-EC"/>
</dbReference>
<dbReference type="NCBIfam" id="TIGR01121">
    <property type="entry name" value="D_amino_aminoT"/>
    <property type="match status" value="1"/>
</dbReference>
<accession>A0ABW1LAR3</accession>
<dbReference type="InterPro" id="IPR001544">
    <property type="entry name" value="Aminotrans_IV"/>
</dbReference>
<reference evidence="14" key="1">
    <citation type="journal article" date="2019" name="Int. J. Syst. Evol. Microbiol.">
        <title>The Global Catalogue of Microorganisms (GCM) 10K type strain sequencing project: providing services to taxonomists for standard genome sequencing and annotation.</title>
        <authorList>
            <consortium name="The Broad Institute Genomics Platform"/>
            <consortium name="The Broad Institute Genome Sequencing Center for Infectious Disease"/>
            <person name="Wu L."/>
            <person name="Ma J."/>
        </authorList>
    </citation>
    <scope>NUCLEOTIDE SEQUENCE [LARGE SCALE GENOMIC DNA]</scope>
    <source>
        <strain evidence="14">CCUG 54527</strain>
    </source>
</reference>
<dbReference type="RefSeq" id="WP_377735353.1">
    <property type="nucleotide sequence ID" value="NZ_JBHSRI010000025.1"/>
</dbReference>
<gene>
    <name evidence="13" type="primary">dat</name>
    <name evidence="13" type="ORF">ACFPYN_15280</name>
</gene>
<dbReference type="InterPro" id="IPR050571">
    <property type="entry name" value="Class-IV_PLP-Dep_Aminotrnsfr"/>
</dbReference>
<proteinExistence type="inferred from homology"/>
<dbReference type="Gene3D" id="3.20.10.10">
    <property type="entry name" value="D-amino Acid Aminotransferase, subunit A, domain 2"/>
    <property type="match status" value="1"/>
</dbReference>
<dbReference type="InterPro" id="IPR018300">
    <property type="entry name" value="Aminotrans_IV_CS"/>
</dbReference>
<name>A0ABW1LAR3_9BACL</name>